<keyword evidence="3" id="KW-1185">Reference proteome</keyword>
<feature type="compositionally biased region" description="Low complexity" evidence="1">
    <location>
        <begin position="67"/>
        <end position="85"/>
    </location>
</feature>
<proteinExistence type="predicted"/>
<feature type="compositionally biased region" description="Low complexity" evidence="1">
    <location>
        <begin position="214"/>
        <end position="225"/>
    </location>
</feature>
<feature type="region of interest" description="Disordered" evidence="1">
    <location>
        <begin position="23"/>
        <end position="131"/>
    </location>
</feature>
<sequence>MGFSRGLYRIVVFPILPFGLQPGRTGKSARVGLPGRRPARHRNAGPPPAIVPSLTRVRSPRSPPPAAAAAAAASPSSSSSPPGASTVVPRGLHAQADAPSRRRSARFLPGRRADGQPFRGQEGKVLRSGGGCGSRQLLRQCISFVREEPPGCVWGGSTGRCAGRAGGARDGRPRSVRWWWGLREHRTSPSAGADQLHAHGRSHQPAHPEHARAGRSAGSAGQGHATGHRGGVLPGRPGGAQPGLARGPTAGAGGHAPLHAQSPSTARHVRGAQVFPVPTRRQHRWCHAARRQQQRGQEDLRRVETVDRVFLPEANGKPSLLTSHLRDCRLRHEAR</sequence>
<reference evidence="2" key="1">
    <citation type="submission" date="2024-04" db="UniProtKB">
        <authorList>
            <consortium name="EnsemblMetazoa"/>
        </authorList>
    </citation>
    <scope>IDENTIFICATION</scope>
    <source>
        <strain evidence="2">EBRO</strain>
    </source>
</reference>
<name>A0AAG5DJY9_ANOAO</name>
<evidence type="ECO:0000313" key="3">
    <source>
        <dbReference type="Proteomes" id="UP000075880"/>
    </source>
</evidence>
<protein>
    <submittedName>
        <fullName evidence="2">Uncharacterized protein</fullName>
    </submittedName>
</protein>
<feature type="region of interest" description="Disordered" evidence="1">
    <location>
        <begin position="188"/>
        <end position="268"/>
    </location>
</feature>
<evidence type="ECO:0000256" key="1">
    <source>
        <dbReference type="SAM" id="MobiDB-lite"/>
    </source>
</evidence>
<dbReference type="Proteomes" id="UP000075880">
    <property type="component" value="Unassembled WGS sequence"/>
</dbReference>
<evidence type="ECO:0000313" key="2">
    <source>
        <dbReference type="EnsemblMetazoa" id="ENSAATROPP010908"/>
    </source>
</evidence>
<organism evidence="2 3">
    <name type="scientific">Anopheles atroparvus</name>
    <name type="common">European mosquito</name>
    <dbReference type="NCBI Taxonomy" id="41427"/>
    <lineage>
        <taxon>Eukaryota</taxon>
        <taxon>Metazoa</taxon>
        <taxon>Ecdysozoa</taxon>
        <taxon>Arthropoda</taxon>
        <taxon>Hexapoda</taxon>
        <taxon>Insecta</taxon>
        <taxon>Pterygota</taxon>
        <taxon>Neoptera</taxon>
        <taxon>Endopterygota</taxon>
        <taxon>Diptera</taxon>
        <taxon>Nematocera</taxon>
        <taxon>Culicoidea</taxon>
        <taxon>Culicidae</taxon>
        <taxon>Anophelinae</taxon>
        <taxon>Anopheles</taxon>
    </lineage>
</organism>
<feature type="compositionally biased region" description="Gly residues" evidence="1">
    <location>
        <begin position="228"/>
        <end position="241"/>
    </location>
</feature>
<dbReference type="AlphaFoldDB" id="A0AAG5DJY9"/>
<dbReference type="EnsemblMetazoa" id="ENSAATROPT012036">
    <property type="protein sequence ID" value="ENSAATROPP010908"/>
    <property type="gene ID" value="ENSAATROPG009799"/>
</dbReference>
<accession>A0AAG5DJY9</accession>